<evidence type="ECO:0000313" key="7">
    <source>
        <dbReference type="Proteomes" id="UP000070444"/>
    </source>
</evidence>
<dbReference type="InterPro" id="IPR029058">
    <property type="entry name" value="AB_hydrolase_fold"/>
</dbReference>
<dbReference type="InterPro" id="IPR008758">
    <property type="entry name" value="Peptidase_S28"/>
</dbReference>
<dbReference type="Proteomes" id="UP000070444">
    <property type="component" value="Unassembled WGS sequence"/>
</dbReference>
<keyword evidence="7" id="KW-1185">Reference proteome</keyword>
<keyword evidence="2" id="KW-0645">Protease</keyword>
<dbReference type="Gene3D" id="3.40.50.1820">
    <property type="entry name" value="alpha/beta hydrolase"/>
    <property type="match status" value="1"/>
</dbReference>
<sequence>MKYSILLYIGLASANLYFNKFDDNLFQLNSRALNKELEPLWFNQTIDHENDYSCTFRQKYFINEKYYKPGGPAFLFVGGEGPLSSLHVQHGNIIKLAKENNGIIFGLEHRYYGDSQPFDEWTIDNLKYLSSLNGVKDVGNFVKNVINPTTNKPFENTKWITIGGSYAGSLSVWIREEYPNDIFAAYASSAPVLATQDFYKYDQVIESALGPQCANDMNSIRQYMDSLYTNTTEFNKLKADFECRDVEDNNTFLSTYTNLLSYVVQYNSQDLPPNINSICSGLVNQTEFQSKLNHIIQQTILYWKNLNFTCSSESSLDGLKQTKVNSKSNQRQWIYQCCTEFGYWQTAPKYGTSLRSQRLTVNWNYDTYCSDDIFGKKIGPAKTNFINSRFKALNSFTARTIWVNGDLDPWHALSVTNTQNSTLDRPIYLIEGGSHASDLNPDEPTDSVSLTDTRKKIRADISRWLKQS</sequence>
<evidence type="ECO:0000256" key="1">
    <source>
        <dbReference type="ARBA" id="ARBA00011079"/>
    </source>
</evidence>
<protein>
    <submittedName>
        <fullName evidence="6">Peptidase S28</fullName>
    </submittedName>
</protein>
<dbReference type="GO" id="GO:0070008">
    <property type="term" value="F:serine-type exopeptidase activity"/>
    <property type="evidence" value="ECO:0007669"/>
    <property type="project" value="InterPro"/>
</dbReference>
<dbReference type="PANTHER" id="PTHR11010">
    <property type="entry name" value="PROTEASE S28 PRO-X CARBOXYPEPTIDASE-RELATED"/>
    <property type="match status" value="1"/>
</dbReference>
<dbReference type="GO" id="GO:0006508">
    <property type="term" value="P:proteolysis"/>
    <property type="evidence" value="ECO:0007669"/>
    <property type="project" value="UniProtKB-KW"/>
</dbReference>
<dbReference type="Pfam" id="PF05577">
    <property type="entry name" value="Peptidase_S28"/>
    <property type="match status" value="1"/>
</dbReference>
<dbReference type="GO" id="GO:0008239">
    <property type="term" value="F:dipeptidyl-peptidase activity"/>
    <property type="evidence" value="ECO:0007669"/>
    <property type="project" value="TreeGrafter"/>
</dbReference>
<evidence type="ECO:0000256" key="5">
    <source>
        <dbReference type="ARBA" id="ARBA00023180"/>
    </source>
</evidence>
<reference evidence="6 7" key="1">
    <citation type="journal article" date="2015" name="Genome Biol. Evol.">
        <title>Phylogenomic analyses indicate that early fungi evolved digesting cell walls of algal ancestors of land plants.</title>
        <authorList>
            <person name="Chang Y."/>
            <person name="Wang S."/>
            <person name="Sekimoto S."/>
            <person name="Aerts A.L."/>
            <person name="Choi C."/>
            <person name="Clum A."/>
            <person name="LaButti K.M."/>
            <person name="Lindquist E.A."/>
            <person name="Yee Ngan C."/>
            <person name="Ohm R.A."/>
            <person name="Salamov A.A."/>
            <person name="Grigoriev I.V."/>
            <person name="Spatafora J.W."/>
            <person name="Berbee M.L."/>
        </authorList>
    </citation>
    <scope>NUCLEOTIDE SEQUENCE [LARGE SCALE GENOMIC DNA]</scope>
    <source>
        <strain evidence="6 7">NRRL 28638</strain>
    </source>
</reference>
<evidence type="ECO:0000313" key="6">
    <source>
        <dbReference type="EMBL" id="KXN68794.1"/>
    </source>
</evidence>
<proteinExistence type="inferred from homology"/>
<gene>
    <name evidence="6" type="ORF">CONCODRAFT_8853</name>
</gene>
<dbReference type="OrthoDB" id="1735038at2759"/>
<dbReference type="PANTHER" id="PTHR11010:SF117">
    <property type="entry name" value="SERINE PROTEASE 16"/>
    <property type="match status" value="1"/>
</dbReference>
<keyword evidence="5" id="KW-0325">Glycoprotein</keyword>
<name>A0A137P1N5_CONC2</name>
<dbReference type="Gene3D" id="1.20.120.980">
    <property type="entry name" value="Serine carboxypeptidase S28, SKS domain"/>
    <property type="match status" value="1"/>
</dbReference>
<evidence type="ECO:0000256" key="4">
    <source>
        <dbReference type="ARBA" id="ARBA00022801"/>
    </source>
</evidence>
<keyword evidence="3" id="KW-0732">Signal</keyword>
<dbReference type="SUPFAM" id="SSF53474">
    <property type="entry name" value="alpha/beta-Hydrolases"/>
    <property type="match status" value="1"/>
</dbReference>
<dbReference type="OMA" id="QVCTEYA"/>
<dbReference type="AlphaFoldDB" id="A0A137P1N5"/>
<evidence type="ECO:0000256" key="2">
    <source>
        <dbReference type="ARBA" id="ARBA00022670"/>
    </source>
</evidence>
<dbReference type="EMBL" id="KQ964560">
    <property type="protein sequence ID" value="KXN68794.1"/>
    <property type="molecule type" value="Genomic_DNA"/>
</dbReference>
<comment type="similarity">
    <text evidence="1">Belongs to the peptidase S28 family.</text>
</comment>
<dbReference type="InterPro" id="IPR042269">
    <property type="entry name" value="Ser_carbopepase_S28_SKS"/>
</dbReference>
<accession>A0A137P1N5</accession>
<organism evidence="6 7">
    <name type="scientific">Conidiobolus coronatus (strain ATCC 28846 / CBS 209.66 / NRRL 28638)</name>
    <name type="common">Delacroixia coronata</name>
    <dbReference type="NCBI Taxonomy" id="796925"/>
    <lineage>
        <taxon>Eukaryota</taxon>
        <taxon>Fungi</taxon>
        <taxon>Fungi incertae sedis</taxon>
        <taxon>Zoopagomycota</taxon>
        <taxon>Entomophthoromycotina</taxon>
        <taxon>Entomophthoromycetes</taxon>
        <taxon>Entomophthorales</taxon>
        <taxon>Ancylistaceae</taxon>
        <taxon>Conidiobolus</taxon>
    </lineage>
</organism>
<keyword evidence="4" id="KW-0378">Hydrolase</keyword>
<evidence type="ECO:0000256" key="3">
    <source>
        <dbReference type="ARBA" id="ARBA00022729"/>
    </source>
</evidence>